<organism evidence="6 7">
    <name type="scientific">Luteimonas soli</name>
    <dbReference type="NCBI Taxonomy" id="1648966"/>
    <lineage>
        <taxon>Bacteria</taxon>
        <taxon>Pseudomonadati</taxon>
        <taxon>Pseudomonadota</taxon>
        <taxon>Gammaproteobacteria</taxon>
        <taxon>Lysobacterales</taxon>
        <taxon>Lysobacteraceae</taxon>
        <taxon>Luteimonas</taxon>
    </lineage>
</organism>
<dbReference type="PANTHER" id="PTHR43284">
    <property type="entry name" value="ASPARAGINE SYNTHETASE (GLUTAMINE-HYDROLYZING)"/>
    <property type="match status" value="1"/>
</dbReference>
<comment type="caution">
    <text evidence="6">The sequence shown here is derived from an EMBL/GenBank/DDBJ whole genome shotgun (WGS) entry which is preliminary data.</text>
</comment>
<name>A0ABV7XNV2_9GAMM</name>
<comment type="catalytic activity">
    <reaction evidence="4">
        <text>L-aspartate + L-glutamine + ATP + H2O = L-asparagine + L-glutamate + AMP + diphosphate + H(+)</text>
        <dbReference type="Rhea" id="RHEA:12228"/>
        <dbReference type="ChEBI" id="CHEBI:15377"/>
        <dbReference type="ChEBI" id="CHEBI:15378"/>
        <dbReference type="ChEBI" id="CHEBI:29985"/>
        <dbReference type="ChEBI" id="CHEBI:29991"/>
        <dbReference type="ChEBI" id="CHEBI:30616"/>
        <dbReference type="ChEBI" id="CHEBI:33019"/>
        <dbReference type="ChEBI" id="CHEBI:58048"/>
        <dbReference type="ChEBI" id="CHEBI:58359"/>
        <dbReference type="ChEBI" id="CHEBI:456215"/>
        <dbReference type="EC" id="6.3.5.4"/>
    </reaction>
</comment>
<dbReference type="InterPro" id="IPR014729">
    <property type="entry name" value="Rossmann-like_a/b/a_fold"/>
</dbReference>
<gene>
    <name evidence="6" type="ORF">ACFONC_10170</name>
</gene>
<proteinExistence type="inferred from homology"/>
<comment type="similarity">
    <text evidence="2">Belongs to the asparagine synthetase family.</text>
</comment>
<dbReference type="PANTHER" id="PTHR43284:SF1">
    <property type="entry name" value="ASPARAGINE SYNTHETASE"/>
    <property type="match status" value="1"/>
</dbReference>
<feature type="domain" description="Asparagine synthetase" evidence="5">
    <location>
        <begin position="219"/>
        <end position="354"/>
    </location>
</feature>
<dbReference type="PIRSF" id="PIRSF001589">
    <property type="entry name" value="Asn_synthetase_glu-h"/>
    <property type="match status" value="1"/>
</dbReference>
<feature type="domain" description="Asparagine synthetase" evidence="5">
    <location>
        <begin position="459"/>
        <end position="575"/>
    </location>
</feature>
<evidence type="ECO:0000259" key="5">
    <source>
        <dbReference type="Pfam" id="PF00733"/>
    </source>
</evidence>
<dbReference type="EC" id="6.3.5.4" evidence="3"/>
<accession>A0ABV7XNV2</accession>
<evidence type="ECO:0000256" key="3">
    <source>
        <dbReference type="ARBA" id="ARBA00012737"/>
    </source>
</evidence>
<evidence type="ECO:0000313" key="6">
    <source>
        <dbReference type="EMBL" id="MFC3716519.1"/>
    </source>
</evidence>
<dbReference type="InterPro" id="IPR001962">
    <property type="entry name" value="Asn_synthase"/>
</dbReference>
<dbReference type="Proteomes" id="UP001595705">
    <property type="component" value="Unassembled WGS sequence"/>
</dbReference>
<dbReference type="RefSeq" id="WP_386743740.1">
    <property type="nucleotide sequence ID" value="NZ_JBHRYA010000007.1"/>
</dbReference>
<dbReference type="Pfam" id="PF00733">
    <property type="entry name" value="Asn_synthase"/>
    <property type="match status" value="2"/>
</dbReference>
<dbReference type="InterPro" id="IPR029055">
    <property type="entry name" value="Ntn_hydrolases_N"/>
</dbReference>
<dbReference type="SUPFAM" id="SSF52402">
    <property type="entry name" value="Adenine nucleotide alpha hydrolases-like"/>
    <property type="match status" value="1"/>
</dbReference>
<dbReference type="EMBL" id="JBHRYA010000007">
    <property type="protein sequence ID" value="MFC3716519.1"/>
    <property type="molecule type" value="Genomic_DNA"/>
</dbReference>
<keyword evidence="7" id="KW-1185">Reference proteome</keyword>
<reference evidence="7" key="1">
    <citation type="journal article" date="2019" name="Int. J. Syst. Evol. Microbiol.">
        <title>The Global Catalogue of Microorganisms (GCM) 10K type strain sequencing project: providing services to taxonomists for standard genome sequencing and annotation.</title>
        <authorList>
            <consortium name="The Broad Institute Genomics Platform"/>
            <consortium name="The Broad Institute Genome Sequencing Center for Infectious Disease"/>
            <person name="Wu L."/>
            <person name="Ma J."/>
        </authorList>
    </citation>
    <scope>NUCLEOTIDE SEQUENCE [LARGE SCALE GENOMIC DNA]</scope>
    <source>
        <strain evidence="7">KCTC 42441</strain>
    </source>
</reference>
<dbReference type="CDD" id="cd01991">
    <property type="entry name" value="Asn_synthase_B_C"/>
    <property type="match status" value="1"/>
</dbReference>
<evidence type="ECO:0000256" key="4">
    <source>
        <dbReference type="ARBA" id="ARBA00048741"/>
    </source>
</evidence>
<evidence type="ECO:0000313" key="7">
    <source>
        <dbReference type="Proteomes" id="UP001595705"/>
    </source>
</evidence>
<dbReference type="Gene3D" id="3.40.50.620">
    <property type="entry name" value="HUPs"/>
    <property type="match status" value="2"/>
</dbReference>
<evidence type="ECO:0000256" key="1">
    <source>
        <dbReference type="ARBA" id="ARBA00005187"/>
    </source>
</evidence>
<evidence type="ECO:0000256" key="2">
    <source>
        <dbReference type="ARBA" id="ARBA00005752"/>
    </source>
</evidence>
<protein>
    <recommendedName>
        <fullName evidence="3">asparagine synthase (glutamine-hydrolyzing)</fullName>
        <ecNumber evidence="3">6.3.5.4</ecNumber>
    </recommendedName>
</protein>
<dbReference type="SUPFAM" id="SSF56235">
    <property type="entry name" value="N-terminal nucleophile aminohydrolases (Ntn hydrolases)"/>
    <property type="match status" value="1"/>
</dbReference>
<dbReference type="InterPro" id="IPR006426">
    <property type="entry name" value="Asn_synth_AEB"/>
</dbReference>
<comment type="pathway">
    <text evidence="1">Amino-acid biosynthesis; L-asparagine biosynthesis; L-asparagine from L-aspartate (L-Gln route): step 1/1.</text>
</comment>
<sequence length="581" mass="62094">MACRYIALIADPRRGDQPPDAAVTATLARLGLRTRFAVGRTTVHLSSDTPARSIEGAGVLIGHLFARSPSSADARTALGHCSSSAAVRKRILAECWGDYLLIQATADGEGVSLLRDPSGGIPAVYSLKDGSGFITSDVSLATALGLCNREVDWEFVAHCLAFPTHKARRTALAGISELPAGCTLSVLRGHARVEPAWNPWDFVAAAARHEDPAAAASGIRNAVTSAVHAWAETDRSVLLELSGGLDSSIVAAALKGTEADITLCTLKTPVPGTDERQYARQVADHLGLPLSVEDLGFDTADIHSASPESAAAPRMGVLQQAVGSVMASAAERHGVESHLSGAGGDTVFCYLSSAAPATDALRTKGTAAWASAVRDLAVLHRCTLWKAGRLSLKKLATRPPPLLRPDHTFVNPSRVASDPERHPWFDVPANALPGDRERVAGLAGAQIFRDIAPRGCRHMRMPLMSQPVVEAALRTPTWMWIAGGRNRAVARDAFADVLPAGILARQSKGTFAGYLGALHQRHRHLIRRLLLTGMLQDRQMLDADAVSRYLAHEAPPKDRGYLRILSLCMIENWLRLNARSP</sequence>
<dbReference type="InterPro" id="IPR051786">
    <property type="entry name" value="ASN_synthetase/amidase"/>
</dbReference>